<dbReference type="EMBL" id="QKRX01000002">
    <property type="protein sequence ID" value="RAU19358.1"/>
    <property type="molecule type" value="Genomic_DNA"/>
</dbReference>
<keyword evidence="3" id="KW-1185">Reference proteome</keyword>
<comment type="caution">
    <text evidence="2">The sequence shown here is derived from an EMBL/GenBank/DDBJ whole genome shotgun (WGS) entry which is preliminary data.</text>
</comment>
<dbReference type="AlphaFoldDB" id="A0A364NQH9"/>
<evidence type="ECO:0000313" key="3">
    <source>
        <dbReference type="Proteomes" id="UP000250744"/>
    </source>
</evidence>
<name>A0A364NQH9_9GAMM</name>
<proteinExistence type="predicted"/>
<evidence type="ECO:0000256" key="1">
    <source>
        <dbReference type="SAM" id="Phobius"/>
    </source>
</evidence>
<dbReference type="Proteomes" id="UP000250744">
    <property type="component" value="Unassembled WGS sequence"/>
</dbReference>
<sequence>MITAGVGSIDITFVFFVVIAVSLLFFMLAETRLSFRYGKSLAAWKEIKSLLSHGHEEIHLQDKSAKLINLIHQYFLVGSTSTSAEEGKNKVLLARSNTSYLVTVPVGGLVPHQPSSPYRFVPALLATIGVLGTFLGISLGLADFQTEGGNSAQLMSSATKLLSGMKTAFYTSLAGLSASIVFMAWHAVCSKLRERRYRSLTTELQELCVSVSPTSLLYNMNSSNHEDLIIQQLKATETVAETNKELLSVMKGVQSVLKNFDSETISKSVTGAVSDSIETTITPYLKFVSDCLKEGRTESLQRYKDVIALLESSVQTQKKLAEKQIDAVDATNRSNQQLAYVVSELGHVFDKFDSDIIANSVSNAVSQTVEHSISPYLAKIGESIKELREIKEQSAKDVVDLIVQSLREEVIEPFALHVTRTIEKADQLTLVSERYSASVESLVHEMHGLMSGLDQTAKSLNQFQLDTLTRLEKFADSLRSILSQFKNDTEGTLKQIAVEIQSALDNSVRGMESQRSAFQQSAQNAAAAFAEQNESLKGIGRESSVLMQEAKDNLLEGLSNIDDKVKSMSLVTQQELERFRLEYQKNLQEFFSMQANLLESTLGQQREGLADVVEDFRVAFKEENELRKQQYLAIDQQYTQLKDGVALVEELVEAVGMNKAGAFSQLEDASMAISAQVGKLRQSYEEAAVRFNKITEQMPEAMTDYFERANTSHVRFFDNFDEAAAKVHGKLADAANLLVTAMQQIEMQLVEEKVN</sequence>
<gene>
    <name evidence="2" type="ORF">DN062_03610</name>
</gene>
<keyword evidence="1" id="KW-1133">Transmembrane helix</keyword>
<protein>
    <submittedName>
        <fullName evidence="2">Uncharacterized protein</fullName>
    </submittedName>
</protein>
<feature type="transmembrane region" description="Helical" evidence="1">
    <location>
        <begin position="120"/>
        <end position="142"/>
    </location>
</feature>
<dbReference type="RefSeq" id="WP_112157604.1">
    <property type="nucleotide sequence ID" value="NZ_QKRX01000002.1"/>
</dbReference>
<reference evidence="2 3" key="1">
    <citation type="submission" date="2018-06" db="EMBL/GenBank/DDBJ databases">
        <title>Nitrincola tibetense sp. nov., isolated from Lake XuguoCo on Tibetan Plateau.</title>
        <authorList>
            <person name="Xing P."/>
        </authorList>
    </citation>
    <scope>NUCLEOTIDE SEQUENCE [LARGE SCALE GENOMIC DNA]</scope>
    <source>
        <strain evidence="3">xg18</strain>
    </source>
</reference>
<dbReference type="OrthoDB" id="9798009at2"/>
<evidence type="ECO:0000313" key="2">
    <source>
        <dbReference type="EMBL" id="RAU19358.1"/>
    </source>
</evidence>
<feature type="transmembrane region" description="Helical" evidence="1">
    <location>
        <begin position="6"/>
        <end position="29"/>
    </location>
</feature>
<feature type="transmembrane region" description="Helical" evidence="1">
    <location>
        <begin position="168"/>
        <end position="188"/>
    </location>
</feature>
<keyword evidence="1" id="KW-0812">Transmembrane</keyword>
<organism evidence="2 3">
    <name type="scientific">Nitrincola tibetensis</name>
    <dbReference type="NCBI Taxonomy" id="2219697"/>
    <lineage>
        <taxon>Bacteria</taxon>
        <taxon>Pseudomonadati</taxon>
        <taxon>Pseudomonadota</taxon>
        <taxon>Gammaproteobacteria</taxon>
        <taxon>Oceanospirillales</taxon>
        <taxon>Oceanospirillaceae</taxon>
        <taxon>Nitrincola</taxon>
    </lineage>
</organism>
<accession>A0A364NQH9</accession>
<keyword evidence="1" id="KW-0472">Membrane</keyword>